<dbReference type="AlphaFoldDB" id="A0A1I3S8Q9"/>
<name>A0A1I3S8Q9_9EURY</name>
<dbReference type="OrthoDB" id="202842at2157"/>
<dbReference type="OMA" id="WGIADKK"/>
<feature type="region of interest" description="Disordered" evidence="1">
    <location>
        <begin position="337"/>
        <end position="375"/>
    </location>
</feature>
<gene>
    <name evidence="2" type="ORF">SAMN05443661_13738</name>
</gene>
<evidence type="ECO:0000313" key="2">
    <source>
        <dbReference type="EMBL" id="SFJ53937.1"/>
    </source>
</evidence>
<reference evidence="2 3" key="1">
    <citation type="submission" date="2016-10" db="EMBL/GenBank/DDBJ databases">
        <authorList>
            <person name="de Groot N.N."/>
        </authorList>
    </citation>
    <scope>NUCLEOTIDE SEQUENCE [LARGE SCALE GENOMIC DNA]</scope>
    <source>
        <strain evidence="2 3">SP2</strain>
    </source>
</reference>
<evidence type="ECO:0000256" key="1">
    <source>
        <dbReference type="SAM" id="MobiDB-lite"/>
    </source>
</evidence>
<sequence>MQEQKTLTAHVKRIMTNTTTIRSQCTTVLLACIVALAMVAGGAPAVAAGDDATAESVHALENGEDLYLVFGADLGDMTLEEYIEAHASGDQVADAEVTQYQDVDQVNINQQANATSISMDGGEATAVQEATQQNDAIQFGDATASNVQTTEFEDVGTVNVVIGNGDGKHFDGWGVADKKGDKADIDPDQAADAEVTQVQEVGQLNYNEQNVAFAIAENESEAIAMQQSEQANQNLQQGVANATNVYAGGEFTDQSASASVEQGQAGDQLNVNEQDGAVAIAVGENSTATAIQFTEQTNLNQQIGEADAANVIDAMPGMNVVTAGFDGDNGIVQTEGQIEGLHGDKDKNKAKDKDKNKDHHKKGESVQTATSEVTQSQEIEQMNVNLQNTALAYATNGSEATAIQLSYQQNVNAQVGFAEALNVYAGPSHVHDGVIASETTSVTLGGDDVEDIDGIAYDYDAAQTNDVEQHASAQIEQVQFVDQQNVNEQQAAIAVAENGDSADAAQLAIQENENVQFASVAATNVWAA</sequence>
<feature type="compositionally biased region" description="Polar residues" evidence="1">
    <location>
        <begin position="365"/>
        <end position="375"/>
    </location>
</feature>
<dbReference type="EMBL" id="FORO01000037">
    <property type="protein sequence ID" value="SFJ53937.1"/>
    <property type="molecule type" value="Genomic_DNA"/>
</dbReference>
<feature type="compositionally biased region" description="Basic and acidic residues" evidence="1">
    <location>
        <begin position="341"/>
        <end position="364"/>
    </location>
</feature>
<protein>
    <submittedName>
        <fullName evidence="2">Uncharacterized protein</fullName>
    </submittedName>
</protein>
<evidence type="ECO:0000313" key="3">
    <source>
        <dbReference type="Proteomes" id="UP000182829"/>
    </source>
</evidence>
<organism evidence="2 3">
    <name type="scientific">Natronobacterium gregoryi</name>
    <dbReference type="NCBI Taxonomy" id="44930"/>
    <lineage>
        <taxon>Archaea</taxon>
        <taxon>Methanobacteriati</taxon>
        <taxon>Methanobacteriota</taxon>
        <taxon>Stenosarchaea group</taxon>
        <taxon>Halobacteria</taxon>
        <taxon>Halobacteriales</taxon>
        <taxon>Natrialbaceae</taxon>
        <taxon>Natronobacterium</taxon>
    </lineage>
</organism>
<accession>A0A1I3S8Q9</accession>
<dbReference type="Proteomes" id="UP000182829">
    <property type="component" value="Unassembled WGS sequence"/>
</dbReference>
<proteinExistence type="predicted"/>